<dbReference type="PIRSF" id="PIRSF036492">
    <property type="entry name" value="ALDH"/>
    <property type="match status" value="1"/>
</dbReference>
<sequence length="460" mass="50517">MLEQEIAAIVEEQRRYFKTHATFDVSARKAALRALLESVRAHEDDIAAALNADLGKSHSEAYMCEIGTSLAEIRHQIAHVASWSRSRLRPCDLANAVSVCKVQPVPFGVTLVMAPWNYPFLLTLEPLAGALAAGNTVVLKPSAYAPASSAVLRQICEEAFDPRLVRVVEGGRAENTALLEQRWDKIFFTGSVNVGKLVMEQASRNLTPVTLELGGKSPCIVDASANIKVAARRIAFGKWLNVGQTCVAPDYLLVDERVHDELLGALKGCVRAMYSEDALSNPAYGKMVNAKHFERVRGLIDPAKVVLGGRADEASLKIEPTILDGVDPSVDAVMQEEIFGPVLPVITYKSLDEVERFIMDRPTPLALYIFSEDRAVQQRFTRYVPFGGGCANDCIMHLATSHMGFGGMGASGMGQYHGRESFDTFSHKKSIVSKATFFDAPFRYAPYAGWKDAFVRFFVH</sequence>
<dbReference type="EMBL" id="JABBCP010000001">
    <property type="protein sequence ID" value="NMF55136.1"/>
    <property type="molecule type" value="Genomic_DNA"/>
</dbReference>
<dbReference type="InterPro" id="IPR012394">
    <property type="entry name" value="Aldehyde_DH_NAD(P)"/>
</dbReference>
<dbReference type="Proteomes" id="UP000546970">
    <property type="component" value="Unassembled WGS sequence"/>
</dbReference>
<dbReference type="SUPFAM" id="SSF53720">
    <property type="entry name" value="ALDH-like"/>
    <property type="match status" value="1"/>
</dbReference>
<feature type="active site" evidence="5 6">
    <location>
        <position position="212"/>
    </location>
</feature>
<evidence type="ECO:0000313" key="10">
    <source>
        <dbReference type="Proteomes" id="UP000546970"/>
    </source>
</evidence>
<evidence type="ECO:0000259" key="8">
    <source>
        <dbReference type="Pfam" id="PF00171"/>
    </source>
</evidence>
<dbReference type="PANTHER" id="PTHR43570">
    <property type="entry name" value="ALDEHYDE DEHYDROGENASE"/>
    <property type="match status" value="1"/>
</dbReference>
<accession>A0A7X9UAW5</accession>
<evidence type="ECO:0000256" key="4">
    <source>
        <dbReference type="PIRNR" id="PIRNR036492"/>
    </source>
</evidence>
<evidence type="ECO:0000256" key="5">
    <source>
        <dbReference type="PIRSR" id="PIRSR036492-1"/>
    </source>
</evidence>
<proteinExistence type="inferred from homology"/>
<dbReference type="InterPro" id="IPR016162">
    <property type="entry name" value="Ald_DH_N"/>
</dbReference>
<dbReference type="PANTHER" id="PTHR43570:SF16">
    <property type="entry name" value="ALDEHYDE DEHYDROGENASE TYPE III, ISOFORM Q"/>
    <property type="match status" value="1"/>
</dbReference>
<gene>
    <name evidence="9" type="ORF">HF320_02145</name>
</gene>
<dbReference type="RefSeq" id="WP_169276852.1">
    <property type="nucleotide sequence ID" value="NZ_JABBCP010000001.1"/>
</dbReference>
<dbReference type="Gene3D" id="3.40.605.10">
    <property type="entry name" value="Aldehyde Dehydrogenase, Chain A, domain 1"/>
    <property type="match status" value="1"/>
</dbReference>
<dbReference type="GO" id="GO:0004029">
    <property type="term" value="F:aldehyde dehydrogenase (NAD+) activity"/>
    <property type="evidence" value="ECO:0007669"/>
    <property type="project" value="TreeGrafter"/>
</dbReference>
<reference evidence="9 10" key="1">
    <citation type="submission" date="2020-04" db="EMBL/GenBank/DDBJ databases">
        <title>Collinsella sp. KGMB02528 nov., an anaerobic actinobacterium isolated from human feces.</title>
        <authorList>
            <person name="Han K.-I."/>
            <person name="Eom M.K."/>
            <person name="Kim J.-S."/>
            <person name="Lee K.C."/>
            <person name="Suh M.K."/>
            <person name="Park S.-H."/>
            <person name="Lee J.H."/>
            <person name="Kang S.W."/>
            <person name="Park J.-E."/>
            <person name="Oh B.S."/>
            <person name="Yu S.Y."/>
            <person name="Choi S.-H."/>
            <person name="Lee D.H."/>
            <person name="Yoon H."/>
            <person name="Kim B.-Y."/>
            <person name="Lee J.H."/>
            <person name="Lee J.-S."/>
        </authorList>
    </citation>
    <scope>NUCLEOTIDE SEQUENCE [LARGE SCALE GENOMIC DNA]</scope>
    <source>
        <strain evidence="9 10">KGMB02528</strain>
    </source>
</reference>
<dbReference type="InterPro" id="IPR016163">
    <property type="entry name" value="Ald_DH_C"/>
</dbReference>
<name>A0A7X9UAW5_9ACTN</name>
<keyword evidence="3" id="KW-0520">NAD</keyword>
<keyword evidence="10" id="KW-1185">Reference proteome</keyword>
<comment type="similarity">
    <text evidence="1 4 7">Belongs to the aldehyde dehydrogenase family.</text>
</comment>
<evidence type="ECO:0000256" key="3">
    <source>
        <dbReference type="ARBA" id="ARBA00023027"/>
    </source>
</evidence>
<dbReference type="InterPro" id="IPR029510">
    <property type="entry name" value="Ald_DH_CS_GLU"/>
</dbReference>
<evidence type="ECO:0000256" key="2">
    <source>
        <dbReference type="ARBA" id="ARBA00023002"/>
    </source>
</evidence>
<evidence type="ECO:0000313" key="9">
    <source>
        <dbReference type="EMBL" id="NMF55136.1"/>
    </source>
</evidence>
<feature type="domain" description="Aldehyde dehydrogenase" evidence="8">
    <location>
        <begin position="4"/>
        <end position="431"/>
    </location>
</feature>
<dbReference type="GO" id="GO:0006081">
    <property type="term" value="P:aldehyde metabolic process"/>
    <property type="evidence" value="ECO:0007669"/>
    <property type="project" value="InterPro"/>
</dbReference>
<protein>
    <recommendedName>
        <fullName evidence="4">Aldehyde dehydrogenase</fullName>
    </recommendedName>
</protein>
<evidence type="ECO:0000256" key="6">
    <source>
        <dbReference type="PROSITE-ProRule" id="PRU10007"/>
    </source>
</evidence>
<dbReference type="FunFam" id="3.40.309.10:FF:000003">
    <property type="entry name" value="Aldehyde dehydrogenase"/>
    <property type="match status" value="1"/>
</dbReference>
<keyword evidence="2 4" id="KW-0560">Oxidoreductase</keyword>
<dbReference type="InterPro" id="IPR015590">
    <property type="entry name" value="Aldehyde_DH_dom"/>
</dbReference>
<comment type="caution">
    <text evidence="9">The sequence shown here is derived from an EMBL/GenBank/DDBJ whole genome shotgun (WGS) entry which is preliminary data.</text>
</comment>
<dbReference type="GO" id="GO:0005737">
    <property type="term" value="C:cytoplasm"/>
    <property type="evidence" value="ECO:0007669"/>
    <property type="project" value="TreeGrafter"/>
</dbReference>
<evidence type="ECO:0000256" key="1">
    <source>
        <dbReference type="ARBA" id="ARBA00009986"/>
    </source>
</evidence>
<dbReference type="AlphaFoldDB" id="A0A7X9UAW5"/>
<dbReference type="CDD" id="cd07136">
    <property type="entry name" value="ALDH_YwdH-P39616"/>
    <property type="match status" value="1"/>
</dbReference>
<dbReference type="PROSITE" id="PS00687">
    <property type="entry name" value="ALDEHYDE_DEHYDR_GLU"/>
    <property type="match status" value="1"/>
</dbReference>
<dbReference type="Gene3D" id="3.40.309.10">
    <property type="entry name" value="Aldehyde Dehydrogenase, Chain A, domain 2"/>
    <property type="match status" value="1"/>
</dbReference>
<organism evidence="9 10">
    <name type="scientific">Collinsella acetigenes</name>
    <dbReference type="NCBI Taxonomy" id="2713419"/>
    <lineage>
        <taxon>Bacteria</taxon>
        <taxon>Bacillati</taxon>
        <taxon>Actinomycetota</taxon>
        <taxon>Coriobacteriia</taxon>
        <taxon>Coriobacteriales</taxon>
        <taxon>Coriobacteriaceae</taxon>
        <taxon>Collinsella</taxon>
    </lineage>
</organism>
<dbReference type="InterPro" id="IPR016161">
    <property type="entry name" value="Ald_DH/histidinol_DH"/>
</dbReference>
<dbReference type="FunFam" id="3.40.605.10:FF:000004">
    <property type="entry name" value="Aldehyde dehydrogenase"/>
    <property type="match status" value="1"/>
</dbReference>
<evidence type="ECO:0000256" key="7">
    <source>
        <dbReference type="RuleBase" id="RU003345"/>
    </source>
</evidence>
<dbReference type="Pfam" id="PF00171">
    <property type="entry name" value="Aldedh"/>
    <property type="match status" value="1"/>
</dbReference>
<feature type="active site" evidence="5">
    <location>
        <position position="246"/>
    </location>
</feature>